<feature type="region of interest" description="Disordered" evidence="1">
    <location>
        <begin position="133"/>
        <end position="162"/>
    </location>
</feature>
<feature type="transmembrane region" description="Helical" evidence="2">
    <location>
        <begin position="174"/>
        <end position="191"/>
    </location>
</feature>
<comment type="caution">
    <text evidence="3">The sequence shown here is derived from an EMBL/GenBank/DDBJ whole genome shotgun (WGS) entry which is preliminary data.</text>
</comment>
<sequence length="314" mass="32708">MYGLYRLQGILAFVVPLACLASYYAAYAATGDSSDVAMVLGMALTMLIGQTAAWIASATKARKIGVLGLGRPTAACLVAYCACASFVVVCLAFGTRLFHVRGLDRGAALRLTAPVMVVLLLAAVASALASEPTADGAGKSTPPVRGQPGPPSRQRRGGGPAMPGLRRFVYRRQGLMMLGVVAAITLMPGGVCKKGWMVFIGVLFLSPIALFGLLLVRIVTHSRMKRSNDVARAMPAPTAVFLTAVYASAILYGLSMYENDGAEDHPSILDNIGVPTSVSFFLVSVSLIAGGLSLLAAAVSLAFVKPARAFTHGE</sequence>
<keyword evidence="4" id="KW-1185">Reference proteome</keyword>
<feature type="transmembrane region" description="Helical" evidence="2">
    <location>
        <begin position="197"/>
        <end position="219"/>
    </location>
</feature>
<gene>
    <name evidence="3" type="ORF">A4H34_09635</name>
</gene>
<evidence type="ECO:0000256" key="2">
    <source>
        <dbReference type="SAM" id="Phobius"/>
    </source>
</evidence>
<organism evidence="3 4">
    <name type="scientific">Peptidiphaga gingivicola</name>
    <dbReference type="NCBI Taxonomy" id="2741497"/>
    <lineage>
        <taxon>Bacteria</taxon>
        <taxon>Bacillati</taxon>
        <taxon>Actinomycetota</taxon>
        <taxon>Actinomycetes</taxon>
        <taxon>Actinomycetales</taxon>
        <taxon>Actinomycetaceae</taxon>
        <taxon>Peptidiphaga</taxon>
    </lineage>
</organism>
<feature type="transmembrane region" description="Helical" evidence="2">
    <location>
        <begin position="111"/>
        <end position="129"/>
    </location>
</feature>
<dbReference type="STRING" id="1823756.A4H34_09635"/>
<proteinExistence type="predicted"/>
<reference evidence="3 4" key="1">
    <citation type="submission" date="2016-04" db="EMBL/GenBank/DDBJ databases">
        <title>Peptidophaga gingivicola gen. nov., sp. nov., isolated from human subgingival plaque.</title>
        <authorList>
            <person name="Beall C.J."/>
            <person name="Mokrzan E.M."/>
            <person name="Griffen A.L."/>
            <person name="Leys E.J."/>
        </authorList>
    </citation>
    <scope>NUCLEOTIDE SEQUENCE [LARGE SCALE GENOMIC DNA]</scope>
    <source>
        <strain evidence="3 4">BA112</strain>
    </source>
</reference>
<feature type="transmembrane region" description="Helical" evidence="2">
    <location>
        <begin position="36"/>
        <end position="56"/>
    </location>
</feature>
<dbReference type="AlphaFoldDB" id="A0A179B1G8"/>
<keyword evidence="2" id="KW-0472">Membrane</keyword>
<feature type="transmembrane region" description="Helical" evidence="2">
    <location>
        <begin position="277"/>
        <end position="304"/>
    </location>
</feature>
<accession>A0A179B1G8</accession>
<feature type="transmembrane region" description="Helical" evidence="2">
    <location>
        <begin position="77"/>
        <end position="99"/>
    </location>
</feature>
<name>A0A179B1G8_9ACTO</name>
<dbReference type="EMBL" id="LVZK01000003">
    <property type="protein sequence ID" value="OAP85350.1"/>
    <property type="molecule type" value="Genomic_DNA"/>
</dbReference>
<dbReference type="Proteomes" id="UP000078368">
    <property type="component" value="Unassembled WGS sequence"/>
</dbReference>
<evidence type="ECO:0000256" key="1">
    <source>
        <dbReference type="SAM" id="MobiDB-lite"/>
    </source>
</evidence>
<feature type="transmembrane region" description="Helical" evidence="2">
    <location>
        <begin position="239"/>
        <end position="257"/>
    </location>
</feature>
<keyword evidence="2" id="KW-0812">Transmembrane</keyword>
<evidence type="ECO:0000313" key="3">
    <source>
        <dbReference type="EMBL" id="OAP85350.1"/>
    </source>
</evidence>
<evidence type="ECO:0000313" key="4">
    <source>
        <dbReference type="Proteomes" id="UP000078368"/>
    </source>
</evidence>
<keyword evidence="2" id="KW-1133">Transmembrane helix</keyword>
<protein>
    <submittedName>
        <fullName evidence="3">Uncharacterized protein</fullName>
    </submittedName>
</protein>
<feature type="transmembrane region" description="Helical" evidence="2">
    <location>
        <begin position="7"/>
        <end position="30"/>
    </location>
</feature>